<keyword evidence="3" id="KW-1185">Reference proteome</keyword>
<feature type="region of interest" description="Disordered" evidence="1">
    <location>
        <begin position="86"/>
        <end position="106"/>
    </location>
</feature>
<proteinExistence type="predicted"/>
<dbReference type="Proteomes" id="UP000233387">
    <property type="component" value="Unassembled WGS sequence"/>
</dbReference>
<comment type="caution">
    <text evidence="2">The sequence shown here is derived from an EMBL/GenBank/DDBJ whole genome shotgun (WGS) entry which is preliminary data.</text>
</comment>
<gene>
    <name evidence="2" type="ORF">Rain11_0896</name>
</gene>
<name>A0A2N3IID0_9BACT</name>
<evidence type="ECO:0000256" key="1">
    <source>
        <dbReference type="SAM" id="MobiDB-lite"/>
    </source>
</evidence>
<protein>
    <submittedName>
        <fullName evidence="2">Uncharacterized protein</fullName>
    </submittedName>
</protein>
<reference evidence="2 3" key="1">
    <citation type="submission" date="2017-06" db="EMBL/GenBank/DDBJ databases">
        <title>Raineya orbicola gen. nov., sp. nov. a slightly thermophilic bacterium of the phylum Bacteroidetes and the description of Raineyaceae fam. nov.</title>
        <authorList>
            <person name="Albuquerque L."/>
            <person name="Polonia A.R.M."/>
            <person name="Barroso C."/>
            <person name="Froufe H.J.C."/>
            <person name="Lage O."/>
            <person name="Lobo-Da-Cunha A."/>
            <person name="Egas C."/>
            <person name="Da Costa M.S."/>
        </authorList>
    </citation>
    <scope>NUCLEOTIDE SEQUENCE [LARGE SCALE GENOMIC DNA]</scope>
    <source>
        <strain evidence="2 3">SPSPC-11</strain>
    </source>
</reference>
<dbReference type="RefSeq" id="WP_101358159.1">
    <property type="nucleotide sequence ID" value="NZ_NKXO01000011.1"/>
</dbReference>
<dbReference type="AlphaFoldDB" id="A0A2N3IID0"/>
<organism evidence="2 3">
    <name type="scientific">Raineya orbicola</name>
    <dbReference type="NCBI Taxonomy" id="2016530"/>
    <lineage>
        <taxon>Bacteria</taxon>
        <taxon>Pseudomonadati</taxon>
        <taxon>Bacteroidota</taxon>
        <taxon>Cytophagia</taxon>
        <taxon>Cytophagales</taxon>
        <taxon>Raineyaceae</taxon>
        <taxon>Raineya</taxon>
    </lineage>
</organism>
<evidence type="ECO:0000313" key="3">
    <source>
        <dbReference type="Proteomes" id="UP000233387"/>
    </source>
</evidence>
<evidence type="ECO:0000313" key="2">
    <source>
        <dbReference type="EMBL" id="PKQ70092.1"/>
    </source>
</evidence>
<feature type="compositionally biased region" description="Basic and acidic residues" evidence="1">
    <location>
        <begin position="88"/>
        <end position="106"/>
    </location>
</feature>
<sequence>MEELVKKLVAEAGITEEQAKKALEVFKKEAQQEGFMEKLGDWAEGAKEKLGDFAEDAKEKLEDLAEEAGEALGKAKNFVAGVWNKMTGSEEKEKKQAEEKKEEEKK</sequence>
<dbReference type="OrthoDB" id="1454374at2"/>
<dbReference type="EMBL" id="NKXO01000011">
    <property type="protein sequence ID" value="PKQ70092.1"/>
    <property type="molecule type" value="Genomic_DNA"/>
</dbReference>
<accession>A0A2N3IID0</accession>